<evidence type="ECO:0000313" key="10">
    <source>
        <dbReference type="Proteomes" id="UP000183447"/>
    </source>
</evidence>
<dbReference type="STRING" id="665118.SAMN02983003_0877"/>
<dbReference type="Pfam" id="PF02746">
    <property type="entry name" value="MR_MLE_N"/>
    <property type="match status" value="1"/>
</dbReference>
<organism evidence="9 10">
    <name type="scientific">Devosia enhydra</name>
    <dbReference type="NCBI Taxonomy" id="665118"/>
    <lineage>
        <taxon>Bacteria</taxon>
        <taxon>Pseudomonadati</taxon>
        <taxon>Pseudomonadota</taxon>
        <taxon>Alphaproteobacteria</taxon>
        <taxon>Hyphomicrobiales</taxon>
        <taxon>Devosiaceae</taxon>
        <taxon>Devosia</taxon>
    </lineage>
</organism>
<dbReference type="SFLD" id="SFLDF00010">
    <property type="entry name" value="dipeptide_epimerase"/>
    <property type="match status" value="1"/>
</dbReference>
<dbReference type="InterPro" id="IPR029017">
    <property type="entry name" value="Enolase-like_N"/>
</dbReference>
<dbReference type="PANTHER" id="PTHR48080">
    <property type="entry name" value="D-GALACTONATE DEHYDRATASE-RELATED"/>
    <property type="match status" value="1"/>
</dbReference>
<dbReference type="EC" id="5.1.1.-" evidence="7"/>
<proteinExistence type="inferred from homology"/>
<evidence type="ECO:0000256" key="7">
    <source>
        <dbReference type="RuleBase" id="RU366006"/>
    </source>
</evidence>
<dbReference type="SUPFAM" id="SSF54826">
    <property type="entry name" value="Enolase N-terminal domain-like"/>
    <property type="match status" value="1"/>
</dbReference>
<dbReference type="InterPro" id="IPR036849">
    <property type="entry name" value="Enolase-like_C_sf"/>
</dbReference>
<evidence type="ECO:0000259" key="8">
    <source>
        <dbReference type="SMART" id="SM00922"/>
    </source>
</evidence>
<dbReference type="GO" id="GO:0016855">
    <property type="term" value="F:racemase and epimerase activity, acting on amino acids and derivatives"/>
    <property type="evidence" value="ECO:0007669"/>
    <property type="project" value="UniProtKB-UniRule"/>
</dbReference>
<dbReference type="PANTHER" id="PTHR48080:SF3">
    <property type="entry name" value="ENOLASE SUPERFAMILY MEMBER DDB_G0284701"/>
    <property type="match status" value="1"/>
</dbReference>
<dbReference type="SFLD" id="SFLDG00180">
    <property type="entry name" value="muconate_cycloisomerase"/>
    <property type="match status" value="1"/>
</dbReference>
<dbReference type="EMBL" id="FPKU01000001">
    <property type="protein sequence ID" value="SFZ82094.1"/>
    <property type="molecule type" value="Genomic_DNA"/>
</dbReference>
<sequence length="323" mass="33689">MRLTTSIDRFPLRQRFTIARGSKTEAVVVNATLSDGTHEGRGECVPYARYGETVEGVRAAIDALAPAIAAGLDRTALQSALPPGAARNALDCAFWDLEAKRAGRRVADLATLPAPAPVATCFTISLDTPETMAEAASRAAHLPLLKLKLGAEGDEHRLTAIRSAVPQTRLVVDANEGWRMDVLPARLALCARLGIALVEQPLPAANDAALATIAHPVPICADESVHAHLGDLAGRYDAINIKLDKTGGLTEAIALAQAARAAGLKIMVGCMVGSSLAMAPALLLAPCASWVDLDGPLLLAQDREPGLAITDGVIAPFGTEVWG</sequence>
<feature type="active site" description="Proton acceptor; specific for (R)-substrate epimerization" evidence="5">
    <location>
        <position position="148"/>
    </location>
</feature>
<evidence type="ECO:0000256" key="5">
    <source>
        <dbReference type="PIRSR" id="PIRSR634603-1"/>
    </source>
</evidence>
<accession>A0A1K2HUI5</accession>
<name>A0A1K2HUI5_9HYPH</name>
<comment type="cofactor">
    <cofactor evidence="6 7">
        <name>Mg(2+)</name>
        <dbReference type="ChEBI" id="CHEBI:18420"/>
    </cofactor>
    <text evidence="6 7">Binds 1 Mg(2+) ion per subunit.</text>
</comment>
<evidence type="ECO:0000256" key="3">
    <source>
        <dbReference type="ARBA" id="ARBA00022842"/>
    </source>
</evidence>
<dbReference type="NCBIfam" id="NF042940">
    <property type="entry name" value="racemase_DgcA"/>
    <property type="match status" value="1"/>
</dbReference>
<evidence type="ECO:0000256" key="6">
    <source>
        <dbReference type="PIRSR" id="PIRSR634603-3"/>
    </source>
</evidence>
<keyword evidence="2 6" id="KW-0479">Metal-binding</keyword>
<dbReference type="CDD" id="cd03319">
    <property type="entry name" value="L-Ala-DL-Glu_epimerase"/>
    <property type="match status" value="1"/>
</dbReference>
<dbReference type="InterPro" id="IPR013342">
    <property type="entry name" value="Mandelate_racemase_C"/>
</dbReference>
<feature type="active site" description="Proton acceptor; specific for (S)-substrate epimerization" evidence="5">
    <location>
        <position position="242"/>
    </location>
</feature>
<reference evidence="9 10" key="1">
    <citation type="submission" date="2016-11" db="EMBL/GenBank/DDBJ databases">
        <authorList>
            <person name="Jaros S."/>
            <person name="Januszkiewicz K."/>
            <person name="Wedrychowicz H."/>
        </authorList>
    </citation>
    <scope>NUCLEOTIDE SEQUENCE [LARGE SCALE GENOMIC DNA]</scope>
    <source>
        <strain evidence="9 10">ATCC 23634</strain>
    </source>
</reference>
<dbReference type="Pfam" id="PF13378">
    <property type="entry name" value="MR_MLE_C"/>
    <property type="match status" value="1"/>
</dbReference>
<dbReference type="SUPFAM" id="SSF51604">
    <property type="entry name" value="Enolase C-terminal domain-like"/>
    <property type="match status" value="1"/>
</dbReference>
<feature type="domain" description="Mandelate racemase/muconate lactonizing enzyme C-terminal" evidence="8">
    <location>
        <begin position="129"/>
        <end position="220"/>
    </location>
</feature>
<evidence type="ECO:0000256" key="4">
    <source>
        <dbReference type="ARBA" id="ARBA00023235"/>
    </source>
</evidence>
<gene>
    <name evidence="9" type="ORF">SAMN02983003_0877</name>
</gene>
<feature type="binding site" evidence="6">
    <location>
        <position position="173"/>
    </location>
    <ligand>
        <name>Mg(2+)</name>
        <dbReference type="ChEBI" id="CHEBI:18420"/>
    </ligand>
</feature>
<dbReference type="GO" id="GO:0046872">
    <property type="term" value="F:metal ion binding"/>
    <property type="evidence" value="ECO:0007669"/>
    <property type="project" value="UniProtKB-KW"/>
</dbReference>
<keyword evidence="4 7" id="KW-0413">Isomerase</keyword>
<dbReference type="SFLD" id="SFLDS00001">
    <property type="entry name" value="Enolase"/>
    <property type="match status" value="1"/>
</dbReference>
<dbReference type="InterPro" id="IPR029065">
    <property type="entry name" value="Enolase_C-like"/>
</dbReference>
<dbReference type="SMART" id="SM00922">
    <property type="entry name" value="MR_MLE"/>
    <property type="match status" value="1"/>
</dbReference>
<dbReference type="AlphaFoldDB" id="A0A1K2HUI5"/>
<dbReference type="Proteomes" id="UP000183447">
    <property type="component" value="Unassembled WGS sequence"/>
</dbReference>
<dbReference type="Gene3D" id="3.30.390.10">
    <property type="entry name" value="Enolase-like, N-terminal domain"/>
    <property type="match status" value="1"/>
</dbReference>
<dbReference type="OrthoDB" id="9782675at2"/>
<dbReference type="InterPro" id="IPR034593">
    <property type="entry name" value="DgoD-like"/>
</dbReference>
<feature type="binding site" evidence="6">
    <location>
        <position position="199"/>
    </location>
    <ligand>
        <name>Mg(2+)</name>
        <dbReference type="ChEBI" id="CHEBI:18420"/>
    </ligand>
</feature>
<dbReference type="Gene3D" id="3.20.20.120">
    <property type="entry name" value="Enolase-like C-terminal domain"/>
    <property type="match status" value="1"/>
</dbReference>
<evidence type="ECO:0000313" key="9">
    <source>
        <dbReference type="EMBL" id="SFZ82094.1"/>
    </source>
</evidence>
<dbReference type="InterPro" id="IPR013341">
    <property type="entry name" value="Mandelate_racemase_N_dom"/>
</dbReference>
<evidence type="ECO:0000256" key="2">
    <source>
        <dbReference type="ARBA" id="ARBA00022723"/>
    </source>
</evidence>
<protein>
    <recommendedName>
        <fullName evidence="7">Dipeptide epimerase</fullName>
        <ecNumber evidence="7">5.1.1.-</ecNumber>
    </recommendedName>
</protein>
<feature type="binding site" evidence="6">
    <location>
        <position position="222"/>
    </location>
    <ligand>
        <name>Mg(2+)</name>
        <dbReference type="ChEBI" id="CHEBI:18420"/>
    </ligand>
</feature>
<keyword evidence="3 6" id="KW-0460">Magnesium</keyword>
<comment type="similarity">
    <text evidence="1 7">Belongs to the mandelate racemase/muconate lactonizing enzyme family.</text>
</comment>
<dbReference type="InterPro" id="IPR034603">
    <property type="entry name" value="Dipeptide_epimerase"/>
</dbReference>
<keyword evidence="10" id="KW-1185">Reference proteome</keyword>
<dbReference type="RefSeq" id="WP_072339341.1">
    <property type="nucleotide sequence ID" value="NZ_FPKU01000001.1"/>
</dbReference>
<evidence type="ECO:0000256" key="1">
    <source>
        <dbReference type="ARBA" id="ARBA00008031"/>
    </source>
</evidence>